<comment type="caution">
    <text evidence="2">The sequence shown here is derived from an EMBL/GenBank/DDBJ whole genome shotgun (WGS) entry which is preliminary data.</text>
</comment>
<proteinExistence type="predicted"/>
<feature type="region of interest" description="Disordered" evidence="1">
    <location>
        <begin position="42"/>
        <end position="61"/>
    </location>
</feature>
<evidence type="ECO:0000256" key="1">
    <source>
        <dbReference type="SAM" id="MobiDB-lite"/>
    </source>
</evidence>
<gene>
    <name evidence="2" type="ORF">NBRC116598_23820</name>
</gene>
<accession>A0ABQ0AM37</accession>
<dbReference type="Proteomes" id="UP001441944">
    <property type="component" value="Unassembled WGS sequence"/>
</dbReference>
<organism evidence="2 3">
    <name type="scientific">Pseudophaeobacter arcticus</name>
    <dbReference type="NCBI Taxonomy" id="385492"/>
    <lineage>
        <taxon>Bacteria</taxon>
        <taxon>Pseudomonadati</taxon>
        <taxon>Pseudomonadota</taxon>
        <taxon>Alphaproteobacteria</taxon>
        <taxon>Rhodobacterales</taxon>
        <taxon>Paracoccaceae</taxon>
        <taxon>Pseudophaeobacter</taxon>
    </lineage>
</organism>
<dbReference type="RefSeq" id="WP_353400326.1">
    <property type="nucleotide sequence ID" value="NZ_BAABWU010000008.1"/>
</dbReference>
<sequence>MLDRLEQEEAKLRRRLLFRILRGFNFDAPRFRGETISDPIPRHLLGKDADYSPPQRGAHGL</sequence>
<keyword evidence="3" id="KW-1185">Reference proteome</keyword>
<protein>
    <recommendedName>
        <fullName evidence="4">Peptidyl-tRNA hydrolase</fullName>
    </recommendedName>
</protein>
<evidence type="ECO:0008006" key="4">
    <source>
        <dbReference type="Google" id="ProtNLM"/>
    </source>
</evidence>
<name>A0ABQ0AM37_9RHOB</name>
<reference evidence="2 3" key="1">
    <citation type="submission" date="2024-04" db="EMBL/GenBank/DDBJ databases">
        <title>Draft genome sequence of Pseudophaeobacter arcticus NBRC 116598.</title>
        <authorList>
            <person name="Miyakawa T."/>
            <person name="Kusuya Y."/>
            <person name="Miura T."/>
        </authorList>
    </citation>
    <scope>NUCLEOTIDE SEQUENCE [LARGE SCALE GENOMIC DNA]</scope>
    <source>
        <strain evidence="2 3">SU-CL00105</strain>
    </source>
</reference>
<evidence type="ECO:0000313" key="3">
    <source>
        <dbReference type="Proteomes" id="UP001441944"/>
    </source>
</evidence>
<evidence type="ECO:0000313" key="2">
    <source>
        <dbReference type="EMBL" id="GAA6196938.1"/>
    </source>
</evidence>
<dbReference type="EMBL" id="BAABWU010000008">
    <property type="protein sequence ID" value="GAA6196938.1"/>
    <property type="molecule type" value="Genomic_DNA"/>
</dbReference>